<feature type="region of interest" description="Disordered" evidence="3">
    <location>
        <begin position="157"/>
        <end position="264"/>
    </location>
</feature>
<evidence type="ECO:0000313" key="7">
    <source>
        <dbReference type="Proteomes" id="UP000276526"/>
    </source>
</evidence>
<comment type="similarity">
    <text evidence="2">Belongs to the MTB12 family.</text>
</comment>
<accession>A0A3R8PAH3</accession>
<feature type="compositionally biased region" description="Low complexity" evidence="3">
    <location>
        <begin position="178"/>
        <end position="190"/>
    </location>
</feature>
<evidence type="ECO:0000256" key="1">
    <source>
        <dbReference type="ARBA" id="ARBA00022729"/>
    </source>
</evidence>
<feature type="transmembrane region" description="Helical" evidence="4">
    <location>
        <begin position="109"/>
        <end position="135"/>
    </location>
</feature>
<sequence>MNQHPTPGSGRGGETPGGGPEDPTRHIPRVRGADSSAGGPGGPASPASASPGGSHAAPASAAGAAGGPGTPGGPDAPGAPDDAPTGDAAGADGGDRPTRRRRSGSDRNVTVLVAVAAVVALASAVTAGAAVTIAAQSHAHEQESRDRVAEIVAAMQEQTGRVAVPGTASSKGDPAKKAGATSSAAPAPSARGGGSASAGGGSASAGGGAAAGGAAAGGGAPAPQAPAEDGAPAPAEGDASDAAAPAPADDAAPVDDGGAGEIPVPSAQELLDATMAASDANLSPEERTAWTVDGPVTSNTLSQVADVRAKAAPPPGQEAKGIGSPSFEMKDVVANGDTATATLVLVFPGEWGSWTYPGSTFRYIDGQWKLEKASVCNLAKMAWVSCY</sequence>
<feature type="region of interest" description="Disordered" evidence="3">
    <location>
        <begin position="1"/>
        <end position="109"/>
    </location>
</feature>
<feature type="compositionally biased region" description="Gly residues" evidence="3">
    <location>
        <begin position="9"/>
        <end position="20"/>
    </location>
</feature>
<keyword evidence="4" id="KW-0812">Transmembrane</keyword>
<evidence type="ECO:0000256" key="4">
    <source>
        <dbReference type="SAM" id="Phobius"/>
    </source>
</evidence>
<feature type="domain" description="Low molecular weight antigen MTB12-like C-terminal" evidence="5">
    <location>
        <begin position="263"/>
        <end position="386"/>
    </location>
</feature>
<dbReference type="Pfam" id="PF26580">
    <property type="entry name" value="Mtb12_C"/>
    <property type="match status" value="1"/>
</dbReference>
<dbReference type="RefSeq" id="WP_125207377.1">
    <property type="nucleotide sequence ID" value="NZ_PQNK01000019.1"/>
</dbReference>
<evidence type="ECO:0000256" key="2">
    <source>
        <dbReference type="ARBA" id="ARBA00093774"/>
    </source>
</evidence>
<dbReference type="InterPro" id="IPR058644">
    <property type="entry name" value="Mtb12-like_C"/>
</dbReference>
<keyword evidence="1" id="KW-0732">Signal</keyword>
<feature type="compositionally biased region" description="Low complexity" evidence="3">
    <location>
        <begin position="221"/>
        <end position="256"/>
    </location>
</feature>
<reference evidence="6 7" key="1">
    <citation type="submission" date="2018-01" db="EMBL/GenBank/DDBJ databases">
        <title>Twenty Corynebacterium bovis Genomes.</title>
        <authorList>
            <person name="Gulvik C.A."/>
        </authorList>
    </citation>
    <scope>NUCLEOTIDE SEQUENCE [LARGE SCALE GENOMIC DNA]</scope>
    <source>
        <strain evidence="6 7">F6900</strain>
    </source>
</reference>
<proteinExistence type="inferred from homology"/>
<gene>
    <name evidence="6" type="ORF">CXF48_09915</name>
</gene>
<feature type="compositionally biased region" description="Gly residues" evidence="3">
    <location>
        <begin position="191"/>
        <end position="220"/>
    </location>
</feature>
<evidence type="ECO:0000256" key="3">
    <source>
        <dbReference type="SAM" id="MobiDB-lite"/>
    </source>
</evidence>
<evidence type="ECO:0000259" key="5">
    <source>
        <dbReference type="Pfam" id="PF26580"/>
    </source>
</evidence>
<name>A0A3R8PAH3_9CORY</name>
<dbReference type="Proteomes" id="UP000276526">
    <property type="component" value="Unassembled WGS sequence"/>
</dbReference>
<organism evidence="6 7">
    <name type="scientific">Corynebacterium bovis</name>
    <dbReference type="NCBI Taxonomy" id="36808"/>
    <lineage>
        <taxon>Bacteria</taxon>
        <taxon>Bacillati</taxon>
        <taxon>Actinomycetota</taxon>
        <taxon>Actinomycetes</taxon>
        <taxon>Mycobacteriales</taxon>
        <taxon>Corynebacteriaceae</taxon>
        <taxon>Corynebacterium</taxon>
    </lineage>
</organism>
<dbReference type="AlphaFoldDB" id="A0A3R8PAH3"/>
<keyword evidence="4" id="KW-1133">Transmembrane helix</keyword>
<keyword evidence="4" id="KW-0472">Membrane</keyword>
<dbReference type="EMBL" id="PQNK01000019">
    <property type="protein sequence ID" value="RRO85661.1"/>
    <property type="molecule type" value="Genomic_DNA"/>
</dbReference>
<comment type="caution">
    <text evidence="6">The sequence shown here is derived from an EMBL/GenBank/DDBJ whole genome shotgun (WGS) entry which is preliminary data.</text>
</comment>
<feature type="compositionally biased region" description="Low complexity" evidence="3">
    <location>
        <begin position="44"/>
        <end position="63"/>
    </location>
</feature>
<evidence type="ECO:0000313" key="6">
    <source>
        <dbReference type="EMBL" id="RRO85661.1"/>
    </source>
</evidence>
<feature type="compositionally biased region" description="Low complexity" evidence="3">
    <location>
        <begin position="76"/>
        <end position="90"/>
    </location>
</feature>
<protein>
    <recommendedName>
        <fullName evidence="5">Low molecular weight antigen MTB12-like C-terminal domain-containing protein</fullName>
    </recommendedName>
</protein>